<evidence type="ECO:0000313" key="1">
    <source>
        <dbReference type="EMBL" id="MEQ2173295.1"/>
    </source>
</evidence>
<organism evidence="1 2">
    <name type="scientific">Goodea atripinnis</name>
    <dbReference type="NCBI Taxonomy" id="208336"/>
    <lineage>
        <taxon>Eukaryota</taxon>
        <taxon>Metazoa</taxon>
        <taxon>Chordata</taxon>
        <taxon>Craniata</taxon>
        <taxon>Vertebrata</taxon>
        <taxon>Euteleostomi</taxon>
        <taxon>Actinopterygii</taxon>
        <taxon>Neopterygii</taxon>
        <taxon>Teleostei</taxon>
        <taxon>Neoteleostei</taxon>
        <taxon>Acanthomorphata</taxon>
        <taxon>Ovalentaria</taxon>
        <taxon>Atherinomorphae</taxon>
        <taxon>Cyprinodontiformes</taxon>
        <taxon>Goodeidae</taxon>
        <taxon>Goodea</taxon>
    </lineage>
</organism>
<protein>
    <submittedName>
        <fullName evidence="1">Uncharacterized protein</fullName>
    </submittedName>
</protein>
<comment type="caution">
    <text evidence="1">The sequence shown here is derived from an EMBL/GenBank/DDBJ whole genome shotgun (WGS) entry which is preliminary data.</text>
</comment>
<accession>A0ABV0NPS8</accession>
<evidence type="ECO:0000313" key="2">
    <source>
        <dbReference type="Proteomes" id="UP001476798"/>
    </source>
</evidence>
<reference evidence="1 2" key="1">
    <citation type="submission" date="2021-06" db="EMBL/GenBank/DDBJ databases">
        <authorList>
            <person name="Palmer J.M."/>
        </authorList>
    </citation>
    <scope>NUCLEOTIDE SEQUENCE [LARGE SCALE GENOMIC DNA]</scope>
    <source>
        <strain evidence="1 2">GA_2019</strain>
        <tissue evidence="1">Muscle</tissue>
    </source>
</reference>
<gene>
    <name evidence="1" type="ORF">GOODEAATRI_030656</name>
</gene>
<proteinExistence type="predicted"/>
<name>A0ABV0NPS8_9TELE</name>
<feature type="non-terminal residue" evidence="1">
    <location>
        <position position="1"/>
    </location>
</feature>
<dbReference type="Proteomes" id="UP001476798">
    <property type="component" value="Unassembled WGS sequence"/>
</dbReference>
<dbReference type="EMBL" id="JAHRIO010044899">
    <property type="protein sequence ID" value="MEQ2173295.1"/>
    <property type="molecule type" value="Genomic_DNA"/>
</dbReference>
<keyword evidence="2" id="KW-1185">Reference proteome</keyword>
<sequence length="118" mass="13708">QGLVSSHKRRYVFKRFLLMMRSCLDSTTTVLLALVSHAFYFCSFALYNLNGCDRNVYRIFCMLREGYAFSRPVVLRGLTDNTKFQRLCSKSSLLEKYGSLKVRLSTANTHSYRKGRNL</sequence>